<dbReference type="AlphaFoldDB" id="A0A425Y1D5"/>
<accession>A0A425Y1D5</accession>
<keyword evidence="3" id="KW-1185">Reference proteome</keyword>
<evidence type="ECO:0000256" key="1">
    <source>
        <dbReference type="SAM" id="SignalP"/>
    </source>
</evidence>
<organism evidence="2 3">
    <name type="scientific">Ancylomarina euxinus</name>
    <dbReference type="NCBI Taxonomy" id="2283627"/>
    <lineage>
        <taxon>Bacteria</taxon>
        <taxon>Pseudomonadati</taxon>
        <taxon>Bacteroidota</taxon>
        <taxon>Bacteroidia</taxon>
        <taxon>Marinilabiliales</taxon>
        <taxon>Marinifilaceae</taxon>
        <taxon>Ancylomarina</taxon>
    </lineage>
</organism>
<feature type="signal peptide" evidence="1">
    <location>
        <begin position="1"/>
        <end position="23"/>
    </location>
</feature>
<evidence type="ECO:0000313" key="3">
    <source>
        <dbReference type="Proteomes" id="UP000285794"/>
    </source>
</evidence>
<comment type="caution">
    <text evidence="2">The sequence shown here is derived from an EMBL/GenBank/DDBJ whole genome shotgun (WGS) entry which is preliminary data.</text>
</comment>
<dbReference type="OrthoDB" id="9854405at2"/>
<dbReference type="EMBL" id="QQWG01000008">
    <property type="protein sequence ID" value="RRG21543.1"/>
    <property type="molecule type" value="Genomic_DNA"/>
</dbReference>
<name>A0A425Y1D5_9BACT</name>
<reference evidence="2 3" key="1">
    <citation type="submission" date="2018-07" db="EMBL/GenBank/DDBJ databases">
        <title>Draft genome sequence of Ancylomarina sp. M1P.</title>
        <authorList>
            <person name="Yadav S."/>
            <person name="Villanueva L."/>
            <person name="Damste J.S.S."/>
        </authorList>
    </citation>
    <scope>NUCLEOTIDE SEQUENCE [LARGE SCALE GENOMIC DNA]</scope>
    <source>
        <strain evidence="2 3">M1P</strain>
    </source>
</reference>
<evidence type="ECO:0000313" key="2">
    <source>
        <dbReference type="EMBL" id="RRG21543.1"/>
    </source>
</evidence>
<protein>
    <submittedName>
        <fullName evidence="2">Uncharacterized protein</fullName>
    </submittedName>
</protein>
<dbReference type="Proteomes" id="UP000285794">
    <property type="component" value="Unassembled WGS sequence"/>
</dbReference>
<dbReference type="RefSeq" id="WP_125030695.1">
    <property type="nucleotide sequence ID" value="NZ_JAPXVP010000001.1"/>
</dbReference>
<proteinExistence type="predicted"/>
<feature type="chain" id="PRO_5019004571" evidence="1">
    <location>
        <begin position="24"/>
        <end position="220"/>
    </location>
</feature>
<keyword evidence="1" id="KW-0732">Signal</keyword>
<sequence>MKRLSILLLIIGLIFVCSQSITAQETKQKKEAKVKVLINKDGKSIKFDTIIHDFRDHKEIMKIIRSKHLSDSLFEVIEGEDFMWISDDDSHGEHKVIIKELHGSDPSLHSKMSKHIRVISDNDENIIISDGDGEHKTIKIEIIDEDGNIHKKHSKVKKVYIIKEDIDLDISKDGDMKIIKIQCKSDHDEDIDIEVDISEDGKTTKKIKKRKAKKTEKKEK</sequence>
<gene>
    <name evidence="2" type="ORF">DWB61_09690</name>
</gene>